<accession>A0A8D8RE15</accession>
<dbReference type="EMBL" id="HBUF01158361">
    <property type="protein sequence ID" value="CAG6649550.1"/>
    <property type="molecule type" value="Transcribed_RNA"/>
</dbReference>
<dbReference type="EMBL" id="HBUF01158360">
    <property type="protein sequence ID" value="CAG6649548.1"/>
    <property type="molecule type" value="Transcribed_RNA"/>
</dbReference>
<sequence>MIINWQVNEVTNVNCSVHRKVLVRAGFQNRALFLFCNWSICSSSHFLPTYQTLSHVICNPVLWFHLIWGYIMKSRYIMNSVVTRRTCNLEVGGSSPTLDIR</sequence>
<dbReference type="AlphaFoldDB" id="A0A8D8RE15"/>
<evidence type="ECO:0000313" key="1">
    <source>
        <dbReference type="EMBL" id="CAG6649553.1"/>
    </source>
</evidence>
<name>A0A8D8RE15_9HEMI</name>
<reference evidence="1" key="1">
    <citation type="submission" date="2021-05" db="EMBL/GenBank/DDBJ databases">
        <authorList>
            <person name="Alioto T."/>
            <person name="Alioto T."/>
            <person name="Gomez Garrido J."/>
        </authorList>
    </citation>
    <scope>NUCLEOTIDE SEQUENCE</scope>
</reference>
<protein>
    <submittedName>
        <fullName evidence="1">Uncharacterized protein</fullName>
    </submittedName>
</protein>
<proteinExistence type="predicted"/>
<organism evidence="1">
    <name type="scientific">Cacopsylla melanoneura</name>
    <dbReference type="NCBI Taxonomy" id="428564"/>
    <lineage>
        <taxon>Eukaryota</taxon>
        <taxon>Metazoa</taxon>
        <taxon>Ecdysozoa</taxon>
        <taxon>Arthropoda</taxon>
        <taxon>Hexapoda</taxon>
        <taxon>Insecta</taxon>
        <taxon>Pterygota</taxon>
        <taxon>Neoptera</taxon>
        <taxon>Paraneoptera</taxon>
        <taxon>Hemiptera</taxon>
        <taxon>Sternorrhyncha</taxon>
        <taxon>Psylloidea</taxon>
        <taxon>Psyllidae</taxon>
        <taxon>Psyllinae</taxon>
        <taxon>Cacopsylla</taxon>
    </lineage>
</organism>
<dbReference type="EMBL" id="HBUF01158362">
    <property type="protein sequence ID" value="CAG6649553.1"/>
    <property type="molecule type" value="Transcribed_RNA"/>
</dbReference>